<comment type="subcellular location">
    <subcellularLocation>
        <location evidence="3">Endoplasmic reticulum membrane</location>
        <topology evidence="3">Multi-pass membrane protein</topology>
    </subcellularLocation>
    <subcellularLocation>
        <location evidence="2">Mitochondrion outer membrane</location>
    </subcellularLocation>
</comment>
<dbReference type="Gene3D" id="1.20.120.550">
    <property type="entry name" value="Membrane associated eicosanoid/glutathione metabolism-like domain"/>
    <property type="match status" value="1"/>
</dbReference>
<dbReference type="GO" id="GO:0004364">
    <property type="term" value="F:glutathione transferase activity"/>
    <property type="evidence" value="ECO:0007669"/>
    <property type="project" value="UniProtKB-EC"/>
</dbReference>
<evidence type="ECO:0000256" key="15">
    <source>
        <dbReference type="ARBA" id="ARBA00039397"/>
    </source>
</evidence>
<evidence type="ECO:0000256" key="4">
    <source>
        <dbReference type="ARBA" id="ARBA00010459"/>
    </source>
</evidence>
<dbReference type="OrthoDB" id="193139at2759"/>
<evidence type="ECO:0000313" key="18">
    <source>
        <dbReference type="EMBL" id="CAG9798509.1"/>
    </source>
</evidence>
<dbReference type="InterPro" id="IPR001129">
    <property type="entry name" value="Membr-assoc_MAPEG"/>
</dbReference>
<feature type="transmembrane region" description="Helical" evidence="17">
    <location>
        <begin position="14"/>
        <end position="34"/>
    </location>
</feature>
<comment type="similarity">
    <text evidence="4">Belongs to the MAPEG family.</text>
</comment>
<dbReference type="SUPFAM" id="SSF161084">
    <property type="entry name" value="MAPEG domain-like"/>
    <property type="match status" value="1"/>
</dbReference>
<feature type="transmembrane region" description="Helical" evidence="17">
    <location>
        <begin position="126"/>
        <end position="147"/>
    </location>
</feature>
<sequence length="149" mass="17310">MTVFSYNNEALRVYITWGGLLIIKMLIMSFLTIFNRIRKGAVENPEDVAQNPSFEIKKDEDVERIRRAHLNDLENVPAFLLAALMYIITEPDPTVASWLIRIAVLSRIFYTVVYAIYPIRQPARAICFFTMLGITIFMIIWSMAVFFHI</sequence>
<reference evidence="18" key="2">
    <citation type="submission" date="2022-10" db="EMBL/GenBank/DDBJ databases">
        <authorList>
            <consortium name="ENA_rothamsted_submissions"/>
            <consortium name="culmorum"/>
            <person name="King R."/>
        </authorList>
    </citation>
    <scope>NUCLEOTIDE SEQUENCE</scope>
</reference>
<keyword evidence="9" id="KW-0256">Endoplasmic reticulum</keyword>
<protein>
    <recommendedName>
        <fullName evidence="15">Microsomal glutathione S-transferase 1</fullName>
        <ecNumber evidence="5">2.5.1.18</ecNumber>
    </recommendedName>
</protein>
<evidence type="ECO:0000256" key="6">
    <source>
        <dbReference type="ARBA" id="ARBA00022679"/>
    </source>
</evidence>
<dbReference type="InterPro" id="IPR023352">
    <property type="entry name" value="MAPEG-like_dom_sf"/>
</dbReference>
<proteinExistence type="inferred from homology"/>
<keyword evidence="11" id="KW-0007">Acetylation</keyword>
<evidence type="ECO:0000256" key="9">
    <source>
        <dbReference type="ARBA" id="ARBA00022824"/>
    </source>
</evidence>
<accession>A0A9N9RK74</accession>
<keyword evidence="10 17" id="KW-1133">Transmembrane helix</keyword>
<evidence type="ECO:0000256" key="13">
    <source>
        <dbReference type="ARBA" id="ARBA00023136"/>
    </source>
</evidence>
<dbReference type="AlphaFoldDB" id="A0A9N9RK74"/>
<evidence type="ECO:0000256" key="14">
    <source>
        <dbReference type="ARBA" id="ARBA00038540"/>
    </source>
</evidence>
<comment type="catalytic activity">
    <reaction evidence="16">
        <text>RX + glutathione = an S-substituted glutathione + a halide anion + H(+)</text>
        <dbReference type="Rhea" id="RHEA:16437"/>
        <dbReference type="ChEBI" id="CHEBI:15378"/>
        <dbReference type="ChEBI" id="CHEBI:16042"/>
        <dbReference type="ChEBI" id="CHEBI:17792"/>
        <dbReference type="ChEBI" id="CHEBI:57925"/>
        <dbReference type="ChEBI" id="CHEBI:90779"/>
        <dbReference type="EC" id="2.5.1.18"/>
    </reaction>
    <physiologicalReaction direction="left-to-right" evidence="16">
        <dbReference type="Rhea" id="RHEA:16438"/>
    </physiologicalReaction>
</comment>
<reference evidence="18" key="1">
    <citation type="submission" date="2022-01" db="EMBL/GenBank/DDBJ databases">
        <authorList>
            <person name="King R."/>
        </authorList>
    </citation>
    <scope>NUCLEOTIDE SEQUENCE</scope>
</reference>
<comment type="subunit">
    <text evidence="14">Homotrimer; The trimer binds only one molecule of glutathione.</text>
</comment>
<evidence type="ECO:0000256" key="11">
    <source>
        <dbReference type="ARBA" id="ARBA00022990"/>
    </source>
</evidence>
<evidence type="ECO:0000256" key="17">
    <source>
        <dbReference type="SAM" id="Phobius"/>
    </source>
</evidence>
<dbReference type="GO" id="GO:0005789">
    <property type="term" value="C:endoplasmic reticulum membrane"/>
    <property type="evidence" value="ECO:0007669"/>
    <property type="project" value="UniProtKB-SubCell"/>
</dbReference>
<keyword evidence="12" id="KW-0496">Mitochondrion</keyword>
<dbReference type="EMBL" id="OU895877">
    <property type="protein sequence ID" value="CAG9798509.1"/>
    <property type="molecule type" value="Genomic_DNA"/>
</dbReference>
<evidence type="ECO:0000256" key="10">
    <source>
        <dbReference type="ARBA" id="ARBA00022989"/>
    </source>
</evidence>
<keyword evidence="8" id="KW-1000">Mitochondrion outer membrane</keyword>
<evidence type="ECO:0000313" key="19">
    <source>
        <dbReference type="Proteomes" id="UP001153620"/>
    </source>
</evidence>
<keyword evidence="13 17" id="KW-0472">Membrane</keyword>
<evidence type="ECO:0000256" key="5">
    <source>
        <dbReference type="ARBA" id="ARBA00012452"/>
    </source>
</evidence>
<evidence type="ECO:0000256" key="8">
    <source>
        <dbReference type="ARBA" id="ARBA00022787"/>
    </source>
</evidence>
<comment type="function">
    <text evidence="1">Conjugation of reduced glutathione to a wide number of exogenous and endogenous hydrophobic electrophiles.</text>
</comment>
<dbReference type="InterPro" id="IPR040162">
    <property type="entry name" value="MGST1-like"/>
</dbReference>
<dbReference type="EC" id="2.5.1.18" evidence="5"/>
<evidence type="ECO:0000256" key="1">
    <source>
        <dbReference type="ARBA" id="ARBA00003701"/>
    </source>
</evidence>
<evidence type="ECO:0000256" key="7">
    <source>
        <dbReference type="ARBA" id="ARBA00022692"/>
    </source>
</evidence>
<gene>
    <name evidence="18" type="ORF">CHIRRI_LOCUS1491</name>
</gene>
<evidence type="ECO:0000256" key="3">
    <source>
        <dbReference type="ARBA" id="ARBA00004477"/>
    </source>
</evidence>
<keyword evidence="19" id="KW-1185">Reference proteome</keyword>
<dbReference type="PANTHER" id="PTHR10689">
    <property type="entry name" value="MICROSOMAL GLUTATHIONE S-TRANSFERASE 1"/>
    <property type="match status" value="1"/>
</dbReference>
<dbReference type="PANTHER" id="PTHR10689:SF6">
    <property type="entry name" value="MICROSOMAL GLUTATHIONE S-TRANSFERASE 1"/>
    <property type="match status" value="1"/>
</dbReference>
<organism evidence="18 19">
    <name type="scientific">Chironomus riparius</name>
    <dbReference type="NCBI Taxonomy" id="315576"/>
    <lineage>
        <taxon>Eukaryota</taxon>
        <taxon>Metazoa</taxon>
        <taxon>Ecdysozoa</taxon>
        <taxon>Arthropoda</taxon>
        <taxon>Hexapoda</taxon>
        <taxon>Insecta</taxon>
        <taxon>Pterygota</taxon>
        <taxon>Neoptera</taxon>
        <taxon>Endopterygota</taxon>
        <taxon>Diptera</taxon>
        <taxon>Nematocera</taxon>
        <taxon>Chironomoidea</taxon>
        <taxon>Chironomidae</taxon>
        <taxon>Chironominae</taxon>
        <taxon>Chironomus</taxon>
    </lineage>
</organism>
<evidence type="ECO:0000256" key="2">
    <source>
        <dbReference type="ARBA" id="ARBA00004294"/>
    </source>
</evidence>
<dbReference type="Pfam" id="PF01124">
    <property type="entry name" value="MAPEG"/>
    <property type="match status" value="1"/>
</dbReference>
<dbReference type="FunFam" id="1.20.120.550:FF:000002">
    <property type="entry name" value="Microsomal glutathione S-transferase 1"/>
    <property type="match status" value="1"/>
</dbReference>
<dbReference type="Proteomes" id="UP001153620">
    <property type="component" value="Chromosome 1"/>
</dbReference>
<evidence type="ECO:0000256" key="12">
    <source>
        <dbReference type="ARBA" id="ARBA00023128"/>
    </source>
</evidence>
<keyword evidence="6" id="KW-0808">Transferase</keyword>
<evidence type="ECO:0000256" key="16">
    <source>
        <dbReference type="ARBA" id="ARBA00049385"/>
    </source>
</evidence>
<keyword evidence="7 17" id="KW-0812">Transmembrane</keyword>
<feature type="transmembrane region" description="Helical" evidence="17">
    <location>
        <begin position="95"/>
        <end position="117"/>
    </location>
</feature>
<name>A0A9N9RK74_9DIPT</name>
<dbReference type="GO" id="GO:0005741">
    <property type="term" value="C:mitochondrial outer membrane"/>
    <property type="evidence" value="ECO:0007669"/>
    <property type="project" value="UniProtKB-SubCell"/>
</dbReference>